<dbReference type="PROSITE" id="PS00018">
    <property type="entry name" value="EF_HAND_1"/>
    <property type="match status" value="1"/>
</dbReference>
<dbReference type="OrthoDB" id="7877438at2"/>
<dbReference type="REBASE" id="188615">
    <property type="entry name" value="M.XmaDY64ORF8615P"/>
</dbReference>
<evidence type="ECO:0008006" key="3">
    <source>
        <dbReference type="Google" id="ProtNLM"/>
    </source>
</evidence>
<dbReference type="GO" id="GO:0032259">
    <property type="term" value="P:methylation"/>
    <property type="evidence" value="ECO:0007669"/>
    <property type="project" value="InterPro"/>
</dbReference>
<dbReference type="EMBL" id="CP019124">
    <property type="protein sequence ID" value="APX89770.1"/>
    <property type="molecule type" value="Genomic_DNA"/>
</dbReference>
<gene>
    <name evidence="1" type="ORF">BV394_08615</name>
</gene>
<organism evidence="1 2">
    <name type="scientific">Brevirhabdus pacifica</name>
    <dbReference type="NCBI Taxonomy" id="1267768"/>
    <lineage>
        <taxon>Bacteria</taxon>
        <taxon>Pseudomonadati</taxon>
        <taxon>Pseudomonadota</taxon>
        <taxon>Alphaproteobacteria</taxon>
        <taxon>Rhodobacterales</taxon>
        <taxon>Paracoccaceae</taxon>
        <taxon>Brevirhabdus</taxon>
    </lineage>
</organism>
<evidence type="ECO:0000313" key="1">
    <source>
        <dbReference type="EMBL" id="APX89770.1"/>
    </source>
</evidence>
<dbReference type="InterPro" id="IPR002052">
    <property type="entry name" value="DNA_methylase_N6_adenine_CS"/>
</dbReference>
<dbReference type="Pfam" id="PF13651">
    <property type="entry name" value="EcoRI_methylase"/>
    <property type="match status" value="1"/>
</dbReference>
<dbReference type="GO" id="GO:0003676">
    <property type="term" value="F:nucleic acid binding"/>
    <property type="evidence" value="ECO:0007669"/>
    <property type="project" value="InterPro"/>
</dbReference>
<dbReference type="InterPro" id="IPR018247">
    <property type="entry name" value="EF_Hand_1_Ca_BS"/>
</dbReference>
<reference evidence="1 2" key="1">
    <citation type="submission" date="2017-01" db="EMBL/GenBank/DDBJ databases">
        <title>Genomic analysis of Xuhuaishuia manganoxidans DY6-4.</title>
        <authorList>
            <person name="Wang X."/>
        </authorList>
    </citation>
    <scope>NUCLEOTIDE SEQUENCE [LARGE SCALE GENOMIC DNA]</scope>
    <source>
        <strain evidence="1 2">DY6-4</strain>
    </source>
</reference>
<keyword evidence="2" id="KW-1185">Reference proteome</keyword>
<dbReference type="STRING" id="1267768.BV394_08615"/>
<dbReference type="PROSITE" id="PS00092">
    <property type="entry name" value="N6_MTASE"/>
    <property type="match status" value="1"/>
</dbReference>
<sequence length="334" mass="37769">MNTGLTAAKTAKQDEFYTQYADIQKEVEAYLEFDADTFRGKTIYCNCDDPFESNFFKFFAANFNRLGLRKLISTSYDGSSIAGAQITFDEYSSGGGEREKPKAICVEIEEVTDLDGDGAVGIEDVKIFLEKNPHSHWPLEGGGDFRSAECVKLLAEADIVVTNPPFSLFRDYVALLMEHKKNFLIIGPKNAITYTEIFRHIRNAELWLGAGFANGNAYFRIPDKEGERQFASGVFDPQTNLVKFRNVGWFTNLDHGRRHQEIPLMTKMDNLRFSKHKEIKGKADYDHYDNYDAIEGLCCTNRVRDSSCESSVVAGLHEQTDIPDLQDQELASLQ</sequence>
<accession>A0A1U7DIE5</accession>
<dbReference type="Proteomes" id="UP000187266">
    <property type="component" value="Chromosome"/>
</dbReference>
<protein>
    <recommendedName>
        <fullName evidence="3">Adenine-specific methyltransferase EcoRI-like protein</fullName>
    </recommendedName>
</protein>
<name>A0A1U7DIE5_9RHOB</name>
<dbReference type="InterPro" id="IPR025247">
    <property type="entry name" value="EcoRI-like_methylase"/>
</dbReference>
<dbReference type="AlphaFoldDB" id="A0A1U7DIE5"/>
<dbReference type="RefSeq" id="WP_076979792.1">
    <property type="nucleotide sequence ID" value="NZ_CP019124.1"/>
</dbReference>
<evidence type="ECO:0000313" key="2">
    <source>
        <dbReference type="Proteomes" id="UP000187266"/>
    </source>
</evidence>
<proteinExistence type="predicted"/>
<dbReference type="GO" id="GO:0008168">
    <property type="term" value="F:methyltransferase activity"/>
    <property type="evidence" value="ECO:0007669"/>
    <property type="project" value="InterPro"/>
</dbReference>